<organism evidence="4 5">
    <name type="scientific">Clostridium chauvoei</name>
    <dbReference type="NCBI Taxonomy" id="46867"/>
    <lineage>
        <taxon>Bacteria</taxon>
        <taxon>Bacillati</taxon>
        <taxon>Bacillota</taxon>
        <taxon>Clostridia</taxon>
        <taxon>Eubacteriales</taxon>
        <taxon>Clostridiaceae</taxon>
        <taxon>Clostridium</taxon>
    </lineage>
</organism>
<dbReference type="Pfam" id="PF00890">
    <property type="entry name" value="FAD_binding_2"/>
    <property type="match status" value="1"/>
</dbReference>
<feature type="domain" description="FAD-dependent oxidoreductase 2 FAD-binding" evidence="3">
    <location>
        <begin position="7"/>
        <end position="381"/>
    </location>
</feature>
<name>A0ABD4RKK6_9CLOT</name>
<evidence type="ECO:0000256" key="2">
    <source>
        <dbReference type="ARBA" id="ARBA00023002"/>
    </source>
</evidence>
<sequence length="492" mass="55632">MSDKVFDVIVIGSGLGGLRSTQELLKNNLKVCMITSKEFCSGSSFYPGTWGLGMIGPKNENDKKDLLENILKVGCNRSNPKLSSILVDKVNDELDLLLKEGIKFKRSVDPEGVIPCFDSNKRRWLGFDFSSAKKSFSEMLDNKNLTVFCKTKVINIYNIKDNSKGVLVENSNGFLELLKSKTIIIASGGYTCLFQHNFSLELNSPIIQYLAYKNGCELINLDLIQFIPAYINPLYKTVFNERVFNYITLKDRDGNNILKDLSSIDELLKERSTYGPFTSRLKSNIIDKKIFQYYKKDNDSVYFEYPKNIENIDDTLIYNYFKWLKESNKNIKDKIHIAPFAHACNGGLKIDENASTTVKGIFACGEATGGVHGADRIGGLSTSNALVFGAIAGKNASEYCKSHEFEDFNIDINSNIEINEKDIIEFNNILFNIRKTLYLEASILKDDKSIQKAKKTITSLMREFKNLKLSLTNNSILESYLNFSLLYLNSIK</sequence>
<comment type="caution">
    <text evidence="4">The sequence shown here is derived from an EMBL/GenBank/DDBJ whole genome shotgun (WGS) entry which is preliminary data.</text>
</comment>
<dbReference type="SUPFAM" id="SSF51905">
    <property type="entry name" value="FAD/NAD(P)-binding domain"/>
    <property type="match status" value="1"/>
</dbReference>
<dbReference type="EMBL" id="JAIFTX010000035">
    <property type="protein sequence ID" value="MBX7291743.1"/>
    <property type="molecule type" value="Genomic_DNA"/>
</dbReference>
<dbReference type="GO" id="GO:0033765">
    <property type="term" value="F:steroid dehydrogenase activity, acting on the CH-CH group of donors"/>
    <property type="evidence" value="ECO:0007669"/>
    <property type="project" value="UniProtKB-ARBA"/>
</dbReference>
<dbReference type="InterPro" id="IPR003953">
    <property type="entry name" value="FAD-dep_OxRdtase_2_FAD-bd"/>
</dbReference>
<dbReference type="AlphaFoldDB" id="A0ABD4RKK6"/>
<evidence type="ECO:0000313" key="4">
    <source>
        <dbReference type="EMBL" id="MBX7291743.1"/>
    </source>
</evidence>
<reference evidence="4 5" key="1">
    <citation type="submission" date="2021-08" db="EMBL/GenBank/DDBJ databases">
        <title>Genome sequence analysis of Clostridium chauvoei strains of European origin and evaluation of typing options for outbreak investigations.</title>
        <authorList>
            <person name="Abdel-Glil M."/>
            <person name="Thomas P."/>
            <person name="Seyboldt C."/>
        </authorList>
    </citation>
    <scope>NUCLEOTIDE SEQUENCE [LARGE SCALE GENOMIC DNA]</scope>
    <source>
        <strain evidence="4 5">S0260-09</strain>
    </source>
</reference>
<accession>A0ABD4RKK6</accession>
<protein>
    <submittedName>
        <fullName evidence="4">FAD-binding protein</fullName>
    </submittedName>
</protein>
<keyword evidence="1" id="KW-0285">Flavoprotein</keyword>
<evidence type="ECO:0000313" key="5">
    <source>
        <dbReference type="Proteomes" id="UP000775179"/>
    </source>
</evidence>
<dbReference type="InterPro" id="IPR027477">
    <property type="entry name" value="Succ_DH/fumarate_Rdtase_cat_sf"/>
</dbReference>
<dbReference type="InterPro" id="IPR036188">
    <property type="entry name" value="FAD/NAD-bd_sf"/>
</dbReference>
<dbReference type="KEGG" id="cchv:BTM20_04175"/>
<evidence type="ECO:0000259" key="3">
    <source>
        <dbReference type="Pfam" id="PF00890"/>
    </source>
</evidence>
<dbReference type="Gene3D" id="3.50.50.60">
    <property type="entry name" value="FAD/NAD(P)-binding domain"/>
    <property type="match status" value="1"/>
</dbReference>
<gene>
    <name evidence="4" type="ORF">K4H94_12140</name>
</gene>
<dbReference type="PANTHER" id="PTHR11632:SF51">
    <property type="entry name" value="SUCCINATE DEHYDROGENASE [UBIQUINONE] FLAVOPROTEIN SUBUNIT, MITOCHONDRIAL"/>
    <property type="match status" value="1"/>
</dbReference>
<keyword evidence="2" id="KW-0560">Oxidoreductase</keyword>
<dbReference type="RefSeq" id="WP_021875036.1">
    <property type="nucleotide sequence ID" value="NZ_CP018624.1"/>
</dbReference>
<evidence type="ECO:0000256" key="1">
    <source>
        <dbReference type="ARBA" id="ARBA00022630"/>
    </source>
</evidence>
<dbReference type="Gene3D" id="3.90.700.10">
    <property type="entry name" value="Succinate dehydrogenase/fumarate reductase flavoprotein, catalytic domain"/>
    <property type="match status" value="1"/>
</dbReference>
<dbReference type="Proteomes" id="UP000775179">
    <property type="component" value="Unassembled WGS sequence"/>
</dbReference>
<proteinExistence type="predicted"/>
<dbReference type="GeneID" id="66301050"/>
<dbReference type="InterPro" id="IPR030664">
    <property type="entry name" value="SdhA/FrdA/AprA"/>
</dbReference>
<dbReference type="PANTHER" id="PTHR11632">
    <property type="entry name" value="SUCCINATE DEHYDROGENASE 2 FLAVOPROTEIN SUBUNIT"/>
    <property type="match status" value="1"/>
</dbReference>